<feature type="compositionally biased region" description="Basic and acidic residues" evidence="11">
    <location>
        <begin position="27"/>
        <end position="37"/>
    </location>
</feature>
<comment type="function">
    <text evidence="10">Has a role in promoting intracellular calcium ion sequestration via the exchange of calcium ions for hydrogen ions across the vacuolar membrane. Involved also in manganese ion homeostasis via its uptake into the vacuole.</text>
</comment>
<feature type="transmembrane region" description="Helical" evidence="10">
    <location>
        <begin position="382"/>
        <end position="404"/>
    </location>
</feature>
<evidence type="ECO:0000256" key="3">
    <source>
        <dbReference type="ARBA" id="ARBA00022448"/>
    </source>
</evidence>
<dbReference type="STRING" id="1280837.A0A316VCZ6"/>
<keyword evidence="6 10" id="KW-0106">Calcium</keyword>
<evidence type="ECO:0000256" key="4">
    <source>
        <dbReference type="ARBA" id="ARBA00022568"/>
    </source>
</evidence>
<keyword evidence="9 10" id="KW-0472">Membrane</keyword>
<dbReference type="NCBIfam" id="TIGR00378">
    <property type="entry name" value="cax"/>
    <property type="match status" value="1"/>
</dbReference>
<keyword evidence="10" id="KW-0050">Antiport</keyword>
<dbReference type="FunFam" id="1.20.1420.30:FF:000024">
    <property type="entry name" value="Calcium/proton exchanger, variant"/>
    <property type="match status" value="1"/>
</dbReference>
<feature type="transmembrane region" description="Helical" evidence="10">
    <location>
        <begin position="231"/>
        <end position="251"/>
    </location>
</feature>
<gene>
    <name evidence="13" type="ORF">FA14DRAFT_145422</name>
</gene>
<keyword evidence="14" id="KW-1185">Reference proteome</keyword>
<feature type="domain" description="Sodium/calcium exchanger membrane region" evidence="12">
    <location>
        <begin position="347"/>
        <end position="490"/>
    </location>
</feature>
<dbReference type="Pfam" id="PF01699">
    <property type="entry name" value="Na_Ca_ex"/>
    <property type="match status" value="2"/>
</dbReference>
<keyword evidence="8 10" id="KW-0406">Ion transport</keyword>
<evidence type="ECO:0000256" key="5">
    <source>
        <dbReference type="ARBA" id="ARBA00022692"/>
    </source>
</evidence>
<evidence type="ECO:0000313" key="14">
    <source>
        <dbReference type="Proteomes" id="UP000245771"/>
    </source>
</evidence>
<keyword evidence="4 10" id="KW-0109">Calcium transport</keyword>
<dbReference type="GeneID" id="37019055"/>
<comment type="subcellular location">
    <subcellularLocation>
        <location evidence="1">Endomembrane system</location>
        <topology evidence="1">Multi-pass membrane protein</topology>
    </subcellularLocation>
    <subcellularLocation>
        <location evidence="10">Vacuole membrane</location>
    </subcellularLocation>
</comment>
<keyword evidence="5 10" id="KW-0812">Transmembrane</keyword>
<evidence type="ECO:0000256" key="10">
    <source>
        <dbReference type="RuleBase" id="RU365028"/>
    </source>
</evidence>
<evidence type="ECO:0000256" key="11">
    <source>
        <dbReference type="SAM" id="MobiDB-lite"/>
    </source>
</evidence>
<evidence type="ECO:0000256" key="6">
    <source>
        <dbReference type="ARBA" id="ARBA00022837"/>
    </source>
</evidence>
<comment type="similarity">
    <text evidence="2 10">Belongs to the Ca(2+):cation antiporter (CaCA) (TC 2.A.19) family.</text>
</comment>
<feature type="transmembrane region" description="Helical" evidence="10">
    <location>
        <begin position="411"/>
        <end position="438"/>
    </location>
</feature>
<feature type="region of interest" description="Disordered" evidence="11">
    <location>
        <begin position="1"/>
        <end position="94"/>
    </location>
</feature>
<evidence type="ECO:0000256" key="1">
    <source>
        <dbReference type="ARBA" id="ARBA00004127"/>
    </source>
</evidence>
<keyword evidence="7 10" id="KW-1133">Transmembrane helix</keyword>
<evidence type="ECO:0000313" key="13">
    <source>
        <dbReference type="EMBL" id="PWN35537.1"/>
    </source>
</evidence>
<feature type="domain" description="Sodium/calcium exchanger membrane region" evidence="12">
    <location>
        <begin position="164"/>
        <end position="323"/>
    </location>
</feature>
<dbReference type="GO" id="GO:0006874">
    <property type="term" value="P:intracellular calcium ion homeostasis"/>
    <property type="evidence" value="ECO:0007669"/>
    <property type="project" value="TreeGrafter"/>
</dbReference>
<dbReference type="PANTHER" id="PTHR31503">
    <property type="entry name" value="VACUOLAR CALCIUM ION TRANSPORTER"/>
    <property type="match status" value="1"/>
</dbReference>
<dbReference type="GO" id="GO:0015369">
    <property type="term" value="F:calcium:proton antiporter activity"/>
    <property type="evidence" value="ECO:0007669"/>
    <property type="project" value="UniProtKB-UniRule"/>
</dbReference>
<dbReference type="EMBL" id="KZ819603">
    <property type="protein sequence ID" value="PWN35537.1"/>
    <property type="molecule type" value="Genomic_DNA"/>
</dbReference>
<keyword evidence="10" id="KW-0926">Vacuole</keyword>
<dbReference type="Proteomes" id="UP000245771">
    <property type="component" value="Unassembled WGS sequence"/>
</dbReference>
<feature type="transmembrane region" description="Helical" evidence="10">
    <location>
        <begin position="342"/>
        <end position="362"/>
    </location>
</feature>
<feature type="compositionally biased region" description="Polar residues" evidence="11">
    <location>
        <begin position="1"/>
        <end position="14"/>
    </location>
</feature>
<feature type="transmembrane region" description="Helical" evidence="10">
    <location>
        <begin position="162"/>
        <end position="185"/>
    </location>
</feature>
<dbReference type="Gene3D" id="1.20.1420.30">
    <property type="entry name" value="NCX, central ion-binding region"/>
    <property type="match status" value="1"/>
</dbReference>
<dbReference type="GO" id="GO:0000329">
    <property type="term" value="C:fungal-type vacuole membrane"/>
    <property type="evidence" value="ECO:0007669"/>
    <property type="project" value="TreeGrafter"/>
</dbReference>
<sequence length="537" mass="57626">MVATPTSEDPTNVGITKPTKRATIAMEEGRYDEEKGEGSSSSNGGATDIKDSQESGLAGAKGSDQNSQHRSIVRQGTAESNVEGLGGPGMGLPRRMTASEIEGRTLKKSFTSLLTPQHRLKPAPGIGESMMNVLKYTWLNVLLLLIPVSWALYFALDRESKGASLAIFLTSFLAIMPLAGLLSYGTEEVSLRVGQTLGGLLNATLGNAVELIVAIIALFHCELVITQTSLVGSVLSNLLLVLGMCFFVGGLRYKEQEFKQTAAQLNTGMLTMAVISVLIPASFHATLGEDIQDNVERPDLLQMSRGASIILLIIYLGYLWFQLKSHTFLYADENEAEEEPTLHIYVAWGTLVLSTVLVGVTSEWLVDSLDGFTRGYGVGKTFVGLVLLPIVSNAAEHVTAVLAARRNAVDLAMGVAVGSSIQIALFVIPLLVIIAWIADKPLSLLFDPFVAILMFLAVLIVSYAIADGRSNWMEGYILMNVFVLMALASWYVPDLNSNNPAQITKSTLFPDEYCRNRDFFAMLVGGGAGSGSGSGSA</sequence>
<dbReference type="GO" id="GO:0012505">
    <property type="term" value="C:endomembrane system"/>
    <property type="evidence" value="ECO:0007669"/>
    <property type="project" value="UniProtKB-SubCell"/>
</dbReference>
<feature type="transmembrane region" description="Helical" evidence="10">
    <location>
        <begin position="263"/>
        <end position="283"/>
    </location>
</feature>
<dbReference type="InParanoid" id="A0A316VCZ6"/>
<keyword evidence="3 10" id="KW-0813">Transport</keyword>
<evidence type="ECO:0000256" key="9">
    <source>
        <dbReference type="ARBA" id="ARBA00023136"/>
    </source>
</evidence>
<feature type="transmembrane region" description="Helical" evidence="10">
    <location>
        <begin position="136"/>
        <end position="156"/>
    </location>
</feature>
<name>A0A316VCZ6_9BASI</name>
<dbReference type="InterPro" id="IPR004837">
    <property type="entry name" value="NaCa_Exmemb"/>
</dbReference>
<feature type="transmembrane region" description="Helical" evidence="10">
    <location>
        <begin position="444"/>
        <end position="466"/>
    </location>
</feature>
<feature type="transmembrane region" description="Helical" evidence="10">
    <location>
        <begin position="197"/>
        <end position="219"/>
    </location>
</feature>
<evidence type="ECO:0000256" key="8">
    <source>
        <dbReference type="ARBA" id="ARBA00023065"/>
    </source>
</evidence>
<dbReference type="InterPro" id="IPR004713">
    <property type="entry name" value="CaH_exchang"/>
</dbReference>
<feature type="transmembrane region" description="Helical" evidence="10">
    <location>
        <begin position="303"/>
        <end position="321"/>
    </location>
</feature>
<evidence type="ECO:0000256" key="7">
    <source>
        <dbReference type="ARBA" id="ARBA00022989"/>
    </source>
</evidence>
<accession>A0A316VCZ6</accession>
<evidence type="ECO:0000256" key="2">
    <source>
        <dbReference type="ARBA" id="ARBA00008170"/>
    </source>
</evidence>
<reference evidence="13 14" key="1">
    <citation type="journal article" date="2018" name="Mol. Biol. Evol.">
        <title>Broad Genomic Sampling Reveals a Smut Pathogenic Ancestry of the Fungal Clade Ustilaginomycotina.</title>
        <authorList>
            <person name="Kijpornyongpan T."/>
            <person name="Mondo S.J."/>
            <person name="Barry K."/>
            <person name="Sandor L."/>
            <person name="Lee J."/>
            <person name="Lipzen A."/>
            <person name="Pangilinan J."/>
            <person name="LaButti K."/>
            <person name="Hainaut M."/>
            <person name="Henrissat B."/>
            <person name="Grigoriev I.V."/>
            <person name="Spatafora J.W."/>
            <person name="Aime M.C."/>
        </authorList>
    </citation>
    <scope>NUCLEOTIDE SEQUENCE [LARGE SCALE GENOMIC DNA]</scope>
    <source>
        <strain evidence="13 14">MCA 3882</strain>
    </source>
</reference>
<dbReference type="NCBIfam" id="TIGR00846">
    <property type="entry name" value="caca2"/>
    <property type="match status" value="1"/>
</dbReference>
<dbReference type="InterPro" id="IPR004798">
    <property type="entry name" value="CAX-like"/>
</dbReference>
<dbReference type="AlphaFoldDB" id="A0A316VCZ6"/>
<dbReference type="RefSeq" id="XP_025355839.1">
    <property type="nucleotide sequence ID" value="XM_025497274.1"/>
</dbReference>
<dbReference type="PANTHER" id="PTHR31503:SF20">
    <property type="entry name" value="CA(2+)_H(+) EXCHANGER, PUTATIVE (EUROFUNG)-RELATED"/>
    <property type="match status" value="1"/>
</dbReference>
<feature type="transmembrane region" description="Helical" evidence="10">
    <location>
        <begin position="473"/>
        <end position="492"/>
    </location>
</feature>
<protein>
    <recommendedName>
        <fullName evidence="10">Vacuolar calcium ion transporter</fullName>
    </recommendedName>
</protein>
<evidence type="ECO:0000259" key="12">
    <source>
        <dbReference type="Pfam" id="PF01699"/>
    </source>
</evidence>
<proteinExistence type="inferred from homology"/>
<organism evidence="13 14">
    <name type="scientific">Meira miltonrushii</name>
    <dbReference type="NCBI Taxonomy" id="1280837"/>
    <lineage>
        <taxon>Eukaryota</taxon>
        <taxon>Fungi</taxon>
        <taxon>Dikarya</taxon>
        <taxon>Basidiomycota</taxon>
        <taxon>Ustilaginomycotina</taxon>
        <taxon>Exobasidiomycetes</taxon>
        <taxon>Exobasidiales</taxon>
        <taxon>Brachybasidiaceae</taxon>
        <taxon>Meira</taxon>
    </lineage>
</organism>
<dbReference type="InterPro" id="IPR044880">
    <property type="entry name" value="NCX_ion-bd_dom_sf"/>
</dbReference>
<dbReference type="OrthoDB" id="1699231at2759"/>